<evidence type="ECO:0000256" key="2">
    <source>
        <dbReference type="ARBA" id="ARBA00023125"/>
    </source>
</evidence>
<dbReference type="PANTHER" id="PTHR33204">
    <property type="entry name" value="TRANSCRIPTIONAL REGULATOR, MARR FAMILY"/>
    <property type="match status" value="1"/>
</dbReference>
<dbReference type="RefSeq" id="WP_068248240.1">
    <property type="nucleotide sequence ID" value="NZ_LPUY01000128.1"/>
</dbReference>
<dbReference type="Proteomes" id="UP000068382">
    <property type="component" value="Unassembled WGS sequence"/>
</dbReference>
<dbReference type="Gene3D" id="1.10.10.10">
    <property type="entry name" value="Winged helix-like DNA-binding domain superfamily/Winged helix DNA-binding domain"/>
    <property type="match status" value="1"/>
</dbReference>
<feature type="domain" description="HTH hxlR-type" evidence="4">
    <location>
        <begin position="11"/>
        <end position="108"/>
    </location>
</feature>
<protein>
    <submittedName>
        <fullName evidence="5">Putative HTH-type transcriptional regulator YybR</fullName>
    </submittedName>
</protein>
<organism evidence="5 6">
    <name type="scientific">Tritonibacter horizontis</name>
    <dbReference type="NCBI Taxonomy" id="1768241"/>
    <lineage>
        <taxon>Bacteria</taxon>
        <taxon>Pseudomonadati</taxon>
        <taxon>Pseudomonadota</taxon>
        <taxon>Alphaproteobacteria</taxon>
        <taxon>Rhodobacterales</taxon>
        <taxon>Paracoccaceae</taxon>
        <taxon>Tritonibacter</taxon>
    </lineage>
</organism>
<evidence type="ECO:0000313" key="6">
    <source>
        <dbReference type="Proteomes" id="UP000068382"/>
    </source>
</evidence>
<evidence type="ECO:0000259" key="4">
    <source>
        <dbReference type="PROSITE" id="PS51118"/>
    </source>
</evidence>
<dbReference type="InterPro" id="IPR036390">
    <property type="entry name" value="WH_DNA-bd_sf"/>
</dbReference>
<evidence type="ECO:0000256" key="3">
    <source>
        <dbReference type="ARBA" id="ARBA00023163"/>
    </source>
</evidence>
<gene>
    <name evidence="5" type="primary">yybR_3</name>
    <name evidence="5" type="ORF">TRIHO_41070</name>
</gene>
<keyword evidence="1" id="KW-0805">Transcription regulation</keyword>
<keyword evidence="6" id="KW-1185">Reference proteome</keyword>
<dbReference type="PROSITE" id="PS51118">
    <property type="entry name" value="HTH_HXLR"/>
    <property type="match status" value="1"/>
</dbReference>
<dbReference type="PATRIC" id="fig|1768241.3.peg.4290"/>
<dbReference type="EMBL" id="LPUY01000128">
    <property type="protein sequence ID" value="KUP90990.1"/>
    <property type="molecule type" value="Genomic_DNA"/>
</dbReference>
<proteinExistence type="predicted"/>
<keyword evidence="3" id="KW-0804">Transcription</keyword>
<dbReference type="Pfam" id="PF01638">
    <property type="entry name" value="HxlR"/>
    <property type="match status" value="1"/>
</dbReference>
<reference evidence="5 6" key="1">
    <citation type="submission" date="2015-12" db="EMBL/GenBank/DDBJ databases">
        <title>Genome sequence of the marine Rhodobacteraceae strain O3.65, Candidatus Tritonibacter horizontis.</title>
        <authorList>
            <person name="Poehlein A."/>
            <person name="Giebel H.A."/>
            <person name="Voget S."/>
            <person name="Brinkhoff T."/>
        </authorList>
    </citation>
    <scope>NUCLEOTIDE SEQUENCE [LARGE SCALE GENOMIC DNA]</scope>
    <source>
        <strain evidence="5 6">O3.65</strain>
    </source>
</reference>
<dbReference type="PANTHER" id="PTHR33204:SF18">
    <property type="entry name" value="TRANSCRIPTIONAL REGULATORY PROTEIN"/>
    <property type="match status" value="1"/>
</dbReference>
<accession>A0A132BTC2</accession>
<dbReference type="GO" id="GO:0003677">
    <property type="term" value="F:DNA binding"/>
    <property type="evidence" value="ECO:0007669"/>
    <property type="project" value="UniProtKB-KW"/>
</dbReference>
<evidence type="ECO:0000313" key="5">
    <source>
        <dbReference type="EMBL" id="KUP90990.1"/>
    </source>
</evidence>
<comment type="caution">
    <text evidence="5">The sequence shown here is derived from an EMBL/GenBank/DDBJ whole genome shotgun (WGS) entry which is preliminary data.</text>
</comment>
<dbReference type="AlphaFoldDB" id="A0A132BTC2"/>
<sequence>MSRSDLPSHTCTIARAVAQVGDEWTLLIVREMFLGTRRFDDFLRLTGMSSHLLAQRLKKLEAEGVIRRAPYSERPPRHEYRLTEKGRDLWAVIIALKQWGDRWLGTDDTPVQITHKACGKVVRPHMTCPDCGERIEAHDAEAQLSHTFELERQAARRAP</sequence>
<dbReference type="OrthoDB" id="9782219at2"/>
<dbReference type="InterPro" id="IPR002577">
    <property type="entry name" value="HTH_HxlR"/>
</dbReference>
<name>A0A132BTC2_9RHOB</name>
<dbReference type="InterPro" id="IPR036388">
    <property type="entry name" value="WH-like_DNA-bd_sf"/>
</dbReference>
<evidence type="ECO:0000256" key="1">
    <source>
        <dbReference type="ARBA" id="ARBA00023015"/>
    </source>
</evidence>
<keyword evidence="2" id="KW-0238">DNA-binding</keyword>
<dbReference type="SUPFAM" id="SSF46785">
    <property type="entry name" value="Winged helix' DNA-binding domain"/>
    <property type="match status" value="1"/>
</dbReference>